<evidence type="ECO:0000313" key="1">
    <source>
        <dbReference type="EMBL" id="KKL05180.1"/>
    </source>
</evidence>
<protein>
    <submittedName>
        <fullName evidence="1">Uncharacterized protein</fullName>
    </submittedName>
</protein>
<feature type="non-terminal residue" evidence="1">
    <location>
        <position position="1"/>
    </location>
</feature>
<name>A0A0F9A6R2_9ZZZZ</name>
<comment type="caution">
    <text evidence="1">The sequence shown here is derived from an EMBL/GenBank/DDBJ whole genome shotgun (WGS) entry which is preliminary data.</text>
</comment>
<feature type="non-terminal residue" evidence="1">
    <location>
        <position position="462"/>
    </location>
</feature>
<gene>
    <name evidence="1" type="ORF">LCGC14_2608630</name>
</gene>
<dbReference type="EMBL" id="LAZR01044222">
    <property type="protein sequence ID" value="KKL05180.1"/>
    <property type="molecule type" value="Genomic_DNA"/>
</dbReference>
<accession>A0A0F9A6R2</accession>
<dbReference type="AlphaFoldDB" id="A0A0F9A6R2"/>
<proteinExistence type="predicted"/>
<organism evidence="1">
    <name type="scientific">marine sediment metagenome</name>
    <dbReference type="NCBI Taxonomy" id="412755"/>
    <lineage>
        <taxon>unclassified sequences</taxon>
        <taxon>metagenomes</taxon>
        <taxon>ecological metagenomes</taxon>
    </lineage>
</organism>
<sequence>IRRLQTAAGDTLEYRLTNEGAHIIDVTVQAEKQGTGTKLLEEAIARIRAVNPKAIITGDLNSVGGVKLFARQAGARFLTRRGEKIGAKAAAKLAQAGEGPSVELTTKGAVVKAIEKFVLVGEEGGIRITKDGIRLTPKTERILALARDGKSVTRKEVLEAAAEEGISTSGRRQTMSTEALVSAMQGKRAMWERLIEIRKVITDAPRPSRQVLEDAATALARGPKATLKELRNAANKLGIRQAIEKLIVKPVQLTKKEFVELGKLRAGEKLGQLLEKETERLAELEMKAAKFAAGVDEKKILTREIANAVRKGTGEASQERAFADNILAEPGELIGTLTRVRQRHVWESLEDIAAGRFTTGELANIRRDVEMELRRVGKNADDVLASGEWASLGRRGGRVFEDTSMTTSEGGVFKLRTEAVEEADRVARSKVFAEGPVRDMMETADNMANFGAGRGGMGKGPP</sequence>
<reference evidence="1" key="1">
    <citation type="journal article" date="2015" name="Nature">
        <title>Complex archaea that bridge the gap between prokaryotes and eukaryotes.</title>
        <authorList>
            <person name="Spang A."/>
            <person name="Saw J.H."/>
            <person name="Jorgensen S.L."/>
            <person name="Zaremba-Niedzwiedzka K."/>
            <person name="Martijn J."/>
            <person name="Lind A.E."/>
            <person name="van Eijk R."/>
            <person name="Schleper C."/>
            <person name="Guy L."/>
            <person name="Ettema T.J."/>
        </authorList>
    </citation>
    <scope>NUCLEOTIDE SEQUENCE</scope>
</reference>